<dbReference type="SUPFAM" id="SSF51905">
    <property type="entry name" value="FAD/NAD(P)-binding domain"/>
    <property type="match status" value="1"/>
</dbReference>
<dbReference type="GO" id="GO:0005737">
    <property type="term" value="C:cytoplasm"/>
    <property type="evidence" value="ECO:0007669"/>
    <property type="project" value="TreeGrafter"/>
</dbReference>
<dbReference type="Pfam" id="PF01266">
    <property type="entry name" value="DAO"/>
    <property type="match status" value="1"/>
</dbReference>
<keyword evidence="1" id="KW-0732">Signal</keyword>
<dbReference type="PANTHER" id="PTHR13847">
    <property type="entry name" value="SARCOSINE DEHYDROGENASE-RELATED"/>
    <property type="match status" value="1"/>
</dbReference>
<accession>A0A7S3QF33</accession>
<dbReference type="InterPro" id="IPR006076">
    <property type="entry name" value="FAD-dep_OxRdtase"/>
</dbReference>
<feature type="domain" description="FAD dependent oxidoreductase" evidence="2">
    <location>
        <begin position="55"/>
        <end position="400"/>
    </location>
</feature>
<feature type="signal peptide" evidence="1">
    <location>
        <begin position="1"/>
        <end position="30"/>
    </location>
</feature>
<dbReference type="PANTHER" id="PTHR13847:SF261">
    <property type="entry name" value="FAD-DEPENDENT OXIDOREDUCTASE FAMILY PROTEIN"/>
    <property type="match status" value="1"/>
</dbReference>
<reference evidence="3" key="1">
    <citation type="submission" date="2021-01" db="EMBL/GenBank/DDBJ databases">
        <authorList>
            <person name="Corre E."/>
            <person name="Pelletier E."/>
            <person name="Niang G."/>
            <person name="Scheremetjew M."/>
            <person name="Finn R."/>
            <person name="Kale V."/>
            <person name="Holt S."/>
            <person name="Cochrane G."/>
            <person name="Meng A."/>
            <person name="Brown T."/>
            <person name="Cohen L."/>
        </authorList>
    </citation>
    <scope>NUCLEOTIDE SEQUENCE</scope>
    <source>
        <strain evidence="3">MM31A-1</strain>
    </source>
</reference>
<dbReference type="InterPro" id="IPR036188">
    <property type="entry name" value="FAD/NAD-bd_sf"/>
</dbReference>
<proteinExistence type="predicted"/>
<dbReference type="EMBL" id="HBIO01025993">
    <property type="protein sequence ID" value="CAE0475101.1"/>
    <property type="molecule type" value="Transcribed_RNA"/>
</dbReference>
<dbReference type="AlphaFoldDB" id="A0A7S3QF33"/>
<sequence length="423" mass="46275">MVPHISSSLCIKLRLSLLLAMTQLLSLSYALQPCRLSAKTTRLYASKAEHDVKNIAIVGGGLAGMSAAYHLLEKIQGSSITIIDKAGPGEGGASAVAGGLLHPFSPRGKLLHLGVEGLNAANRLIGAANRHQPNCVLRDQLYRVALTEKNVDQLKDTANLYPKYATWVSPDEIESNCRPSSDSILGGVLFSNGCKVIHVPTYIQGLWSACQEMSNGRATWCVEDSPISQSNYDWEKRLSEFDTVVFAAGSGLFQDSILKKDATDFPAEIVRGQSIEFSYPSSSDYTNEALLCGKYFAPLPGSGRVLLGATHEWKEEALDRSTVMEELKQRSYDLAPFIWDKGSVQNITVGYRVQSRRGKFGRMPIIGQSVHNDIHPNSWMFTGLSGRGLIYHGVYGDILSNAIIAKTESVVLNDNPDALWWKP</sequence>
<evidence type="ECO:0000313" key="3">
    <source>
        <dbReference type="EMBL" id="CAE0475101.1"/>
    </source>
</evidence>
<protein>
    <recommendedName>
        <fullName evidence="2">FAD dependent oxidoreductase domain-containing protein</fullName>
    </recommendedName>
</protein>
<dbReference type="Gene3D" id="3.30.9.10">
    <property type="entry name" value="D-Amino Acid Oxidase, subunit A, domain 2"/>
    <property type="match status" value="1"/>
</dbReference>
<dbReference type="Gene3D" id="3.50.50.60">
    <property type="entry name" value="FAD/NAD(P)-binding domain"/>
    <property type="match status" value="1"/>
</dbReference>
<evidence type="ECO:0000259" key="2">
    <source>
        <dbReference type="Pfam" id="PF01266"/>
    </source>
</evidence>
<organism evidence="3">
    <name type="scientific">Chaetoceros debilis</name>
    <dbReference type="NCBI Taxonomy" id="122233"/>
    <lineage>
        <taxon>Eukaryota</taxon>
        <taxon>Sar</taxon>
        <taxon>Stramenopiles</taxon>
        <taxon>Ochrophyta</taxon>
        <taxon>Bacillariophyta</taxon>
        <taxon>Coscinodiscophyceae</taxon>
        <taxon>Chaetocerotophycidae</taxon>
        <taxon>Chaetocerotales</taxon>
        <taxon>Chaetocerotaceae</taxon>
        <taxon>Chaetoceros</taxon>
    </lineage>
</organism>
<evidence type="ECO:0000256" key="1">
    <source>
        <dbReference type="SAM" id="SignalP"/>
    </source>
</evidence>
<gene>
    <name evidence="3" type="ORF">CDEB00056_LOCUS19954</name>
</gene>
<name>A0A7S3QF33_9STRA</name>
<feature type="chain" id="PRO_5031504174" description="FAD dependent oxidoreductase domain-containing protein" evidence="1">
    <location>
        <begin position="31"/>
        <end position="423"/>
    </location>
</feature>